<keyword evidence="1" id="KW-0378">Hydrolase</keyword>
<dbReference type="Gene3D" id="3.40.50.1820">
    <property type="entry name" value="alpha/beta hydrolase"/>
    <property type="match status" value="2"/>
</dbReference>
<keyword evidence="2" id="KW-1185">Reference proteome</keyword>
<protein>
    <submittedName>
        <fullName evidence="1">Alpha/beta hydrolase</fullName>
    </submittedName>
</protein>
<dbReference type="InterPro" id="IPR029058">
    <property type="entry name" value="AB_hydrolase_fold"/>
</dbReference>
<dbReference type="SUPFAM" id="SSF53474">
    <property type="entry name" value="alpha/beta-Hydrolases"/>
    <property type="match status" value="1"/>
</dbReference>
<comment type="caution">
    <text evidence="1">The sequence shown here is derived from an EMBL/GenBank/DDBJ whole genome shotgun (WGS) entry which is preliminary data.</text>
</comment>
<dbReference type="Proteomes" id="UP000294513">
    <property type="component" value="Unassembled WGS sequence"/>
</dbReference>
<evidence type="ECO:0000313" key="1">
    <source>
        <dbReference type="EMBL" id="TDD69344.1"/>
    </source>
</evidence>
<dbReference type="RefSeq" id="WP_131901997.1">
    <property type="nucleotide sequence ID" value="NZ_SMKU01000324.1"/>
</dbReference>
<organism evidence="1 2">
    <name type="scientific">Actinomadura rubrisoli</name>
    <dbReference type="NCBI Taxonomy" id="2530368"/>
    <lineage>
        <taxon>Bacteria</taxon>
        <taxon>Bacillati</taxon>
        <taxon>Actinomycetota</taxon>
        <taxon>Actinomycetes</taxon>
        <taxon>Streptosporangiales</taxon>
        <taxon>Thermomonosporaceae</taxon>
        <taxon>Actinomadura</taxon>
    </lineage>
</organism>
<reference evidence="1 2" key="1">
    <citation type="submission" date="2019-03" db="EMBL/GenBank/DDBJ databases">
        <title>Draft genome sequences of novel Actinobacteria.</title>
        <authorList>
            <person name="Sahin N."/>
            <person name="Ay H."/>
            <person name="Saygin H."/>
        </authorList>
    </citation>
    <scope>NUCLEOTIDE SEQUENCE [LARGE SCALE GENOMIC DNA]</scope>
    <source>
        <strain evidence="1 2">H3C3</strain>
    </source>
</reference>
<gene>
    <name evidence="1" type="ORF">E1298_37620</name>
</gene>
<dbReference type="GO" id="GO:0016787">
    <property type="term" value="F:hydrolase activity"/>
    <property type="evidence" value="ECO:0007669"/>
    <property type="project" value="UniProtKB-KW"/>
</dbReference>
<dbReference type="AlphaFoldDB" id="A0A4R5AER6"/>
<evidence type="ECO:0000313" key="2">
    <source>
        <dbReference type="Proteomes" id="UP000294513"/>
    </source>
</evidence>
<dbReference type="EMBL" id="SMKU01000324">
    <property type="protein sequence ID" value="TDD69344.1"/>
    <property type="molecule type" value="Genomic_DNA"/>
</dbReference>
<accession>A0A4R5AER6</accession>
<dbReference type="OrthoDB" id="2062670at2"/>
<sequence>MAVEQLFVGLTSPTAGRAGAGGHPCQGVYHRLPGRAPKTALIATHYSVDFSEHYLAGFIAERGLGFLGWNTRFRGAESHFLLDHALVDIGRGVRWLRQEAGVERVVLLGNSGGGSLMAAYQSQAKEPNVTPLAGMRPARGALDLPAADAYVSTAAHLGRPEVLTAWMDPSVVDETDPVSTDPSLSLFDPGNPAPYAEEFLGRYREAQTRRNHRITRWVKDEMRRLRAAGYHDRLFNVARTWADPRMVDPTLEPTRRPPNSCYAGEPARANASVFGIAGTCTLRTWLSLWSLDDSQARARPHLARITEPALVVNADMDTGVFPSDADAILAALGSKDKESHVVAGDHYFRRDGGDAARAELADLIAAWTAARLA</sequence>
<proteinExistence type="predicted"/>
<name>A0A4R5AER6_9ACTN</name>